<protein>
    <recommendedName>
        <fullName evidence="5">HMG box domain-containing protein</fullName>
    </recommendedName>
</protein>
<evidence type="ECO:0000256" key="1">
    <source>
        <dbReference type="ARBA" id="ARBA00023125"/>
    </source>
</evidence>
<dbReference type="Gene3D" id="1.10.150.50">
    <property type="entry name" value="Transcription Factor, Ets-1"/>
    <property type="match status" value="1"/>
</dbReference>
<dbReference type="AlphaFoldDB" id="A0A4Z1PWN3"/>
<organism evidence="6 7">
    <name type="scientific">Venturia nashicola</name>
    <dbReference type="NCBI Taxonomy" id="86259"/>
    <lineage>
        <taxon>Eukaryota</taxon>
        <taxon>Fungi</taxon>
        <taxon>Dikarya</taxon>
        <taxon>Ascomycota</taxon>
        <taxon>Pezizomycotina</taxon>
        <taxon>Dothideomycetes</taxon>
        <taxon>Pleosporomycetidae</taxon>
        <taxon>Venturiales</taxon>
        <taxon>Venturiaceae</taxon>
        <taxon>Venturia</taxon>
    </lineage>
</organism>
<dbReference type="InterPro" id="IPR001660">
    <property type="entry name" value="SAM"/>
</dbReference>
<dbReference type="CDD" id="cd09487">
    <property type="entry name" value="SAM_superfamily"/>
    <property type="match status" value="1"/>
</dbReference>
<dbReference type="InterPro" id="IPR009071">
    <property type="entry name" value="HMG_box_dom"/>
</dbReference>
<feature type="compositionally biased region" description="Basic and acidic residues" evidence="4">
    <location>
        <begin position="327"/>
        <end position="342"/>
    </location>
</feature>
<dbReference type="InterPro" id="IPR036910">
    <property type="entry name" value="HMG_box_dom_sf"/>
</dbReference>
<evidence type="ECO:0000256" key="4">
    <source>
        <dbReference type="SAM" id="MobiDB-lite"/>
    </source>
</evidence>
<evidence type="ECO:0000256" key="3">
    <source>
        <dbReference type="PROSITE-ProRule" id="PRU00267"/>
    </source>
</evidence>
<evidence type="ECO:0000313" key="7">
    <source>
        <dbReference type="Proteomes" id="UP000298493"/>
    </source>
</evidence>
<feature type="domain" description="HMG box" evidence="5">
    <location>
        <begin position="127"/>
        <end position="193"/>
    </location>
</feature>
<dbReference type="SUPFAM" id="SSF47769">
    <property type="entry name" value="SAM/Pointed domain"/>
    <property type="match status" value="1"/>
</dbReference>
<dbReference type="SUPFAM" id="SSF47095">
    <property type="entry name" value="HMG-box"/>
    <property type="match status" value="1"/>
</dbReference>
<dbReference type="GO" id="GO:0005634">
    <property type="term" value="C:nucleus"/>
    <property type="evidence" value="ECO:0007669"/>
    <property type="project" value="UniProtKB-UniRule"/>
</dbReference>
<dbReference type="PANTHER" id="PTHR46040:SF3">
    <property type="entry name" value="HIGH MOBILITY GROUP PROTEIN 2"/>
    <property type="match status" value="1"/>
</dbReference>
<comment type="caution">
    <text evidence="6">The sequence shown here is derived from an EMBL/GenBank/DDBJ whole genome shotgun (WGS) entry which is preliminary data.</text>
</comment>
<feature type="region of interest" description="Disordered" evidence="4">
    <location>
        <begin position="476"/>
        <end position="496"/>
    </location>
</feature>
<gene>
    <name evidence="6" type="ORF">E6O75_ATG00607</name>
</gene>
<dbReference type="SMART" id="SM00454">
    <property type="entry name" value="SAM"/>
    <property type="match status" value="1"/>
</dbReference>
<dbReference type="EMBL" id="SNSC02000001">
    <property type="protein sequence ID" value="TID27840.1"/>
    <property type="molecule type" value="Genomic_DNA"/>
</dbReference>
<dbReference type="GO" id="GO:0010468">
    <property type="term" value="P:regulation of gene expression"/>
    <property type="evidence" value="ECO:0007669"/>
    <property type="project" value="TreeGrafter"/>
</dbReference>
<keyword evidence="7" id="KW-1185">Reference proteome</keyword>
<dbReference type="GO" id="GO:0003677">
    <property type="term" value="F:DNA binding"/>
    <property type="evidence" value="ECO:0007669"/>
    <property type="project" value="UniProtKB-UniRule"/>
</dbReference>
<feature type="region of interest" description="Disordered" evidence="4">
    <location>
        <begin position="215"/>
        <end position="385"/>
    </location>
</feature>
<evidence type="ECO:0000259" key="5">
    <source>
        <dbReference type="PROSITE" id="PS50118"/>
    </source>
</evidence>
<dbReference type="Pfam" id="PF00536">
    <property type="entry name" value="SAM_1"/>
    <property type="match status" value="1"/>
</dbReference>
<dbReference type="SMART" id="SM00398">
    <property type="entry name" value="HMG"/>
    <property type="match status" value="1"/>
</dbReference>
<name>A0A4Z1PWN3_9PEZI</name>
<evidence type="ECO:0000313" key="6">
    <source>
        <dbReference type="EMBL" id="TID27840.1"/>
    </source>
</evidence>
<reference evidence="6 7" key="1">
    <citation type="submission" date="2019-04" db="EMBL/GenBank/DDBJ databases">
        <title>High contiguity whole genome sequence and gene annotation resource for two Venturia nashicola isolates.</title>
        <authorList>
            <person name="Prokchorchik M."/>
            <person name="Won K."/>
            <person name="Lee Y."/>
            <person name="Choi E.D."/>
            <person name="Segonzac C."/>
            <person name="Sohn K.H."/>
        </authorList>
    </citation>
    <scope>NUCLEOTIDE SEQUENCE [LARGE SCALE GENOMIC DNA]</scope>
    <source>
        <strain evidence="6 7">PRI2</strain>
    </source>
</reference>
<evidence type="ECO:0000256" key="2">
    <source>
        <dbReference type="ARBA" id="ARBA00023242"/>
    </source>
</evidence>
<dbReference type="InterPro" id="IPR013761">
    <property type="entry name" value="SAM/pointed_sf"/>
</dbReference>
<feature type="compositionally biased region" description="Basic and acidic residues" evidence="4">
    <location>
        <begin position="215"/>
        <end position="229"/>
    </location>
</feature>
<feature type="DNA-binding region" description="HMG box" evidence="3">
    <location>
        <begin position="127"/>
        <end position="193"/>
    </location>
</feature>
<proteinExistence type="predicted"/>
<dbReference type="STRING" id="86259.A0A4Z1PWN3"/>
<feature type="compositionally biased region" description="Polar residues" evidence="4">
    <location>
        <begin position="258"/>
        <end position="273"/>
    </location>
</feature>
<dbReference type="Gene3D" id="1.10.30.10">
    <property type="entry name" value="High mobility group box domain"/>
    <property type="match status" value="1"/>
</dbReference>
<dbReference type="Pfam" id="PF00505">
    <property type="entry name" value="HMG_box"/>
    <property type="match status" value="1"/>
</dbReference>
<feature type="compositionally biased region" description="Polar residues" evidence="4">
    <location>
        <begin position="288"/>
        <end position="313"/>
    </location>
</feature>
<feature type="region of interest" description="Disordered" evidence="4">
    <location>
        <begin position="77"/>
        <end position="131"/>
    </location>
</feature>
<keyword evidence="2 3" id="KW-0539">Nucleus</keyword>
<accession>A0A4Z1PWN3</accession>
<dbReference type="InterPro" id="IPR051965">
    <property type="entry name" value="ChromReg_NeuronalGeneExpr"/>
</dbReference>
<dbReference type="PANTHER" id="PTHR46040">
    <property type="entry name" value="HIGH MOBILITY GROUP PROTEIN 2"/>
    <property type="match status" value="1"/>
</dbReference>
<sequence length="496" mass="53714">MNDLAVRLERLGLSQYLQSFTSEGFDTWDTILDITESDLNALNVKLGHRRKLQRAIAESRGAPAEPSLLHGRKISQADGSYQSGDDSDAGAKESSGGRGTPAAPAQGSTTGTKRKYRRHPKADDNAPERPPSAYVIFSNMVREELRGQDLSFTEIAKLVGERWQVLAPDLRESCERQAAGAKEKYYTEMADYKKTSQYAQYQEYLADFKAKHAAPRYDGKRSRIEHETSTETTTGSAQNGERSSKFGEKPIGPGIPAESSTLRTLRSHSNSHSGGTGFPALGGYHPVSASTSPATYSTGLQSPASQRAHSPGSSPLDGASVYSSYDLPHHARGTEPPPDVRGRQSGVPNHSLSNRECRYWPGPNEETPSQPPLHSEFISRRPPRASPQLPALVRADTTHSSYGDNLPGVPYQGALLPALDAQKADRMLPAPIPSTTGMNTSPLDARPPLPSTARALAQLQNHDHGSQWPALLRATEMARDADLQDAADSKGERSTS</sequence>
<dbReference type="PROSITE" id="PS50118">
    <property type="entry name" value="HMG_BOX_2"/>
    <property type="match status" value="1"/>
</dbReference>
<dbReference type="Proteomes" id="UP000298493">
    <property type="component" value="Unassembled WGS sequence"/>
</dbReference>
<keyword evidence="1 3" id="KW-0238">DNA-binding</keyword>
<dbReference type="OrthoDB" id="1919336at2759"/>